<dbReference type="EMBL" id="VTES01000006">
    <property type="protein sequence ID" value="TYS60605.1"/>
    <property type="molecule type" value="Genomic_DNA"/>
</dbReference>
<sequence>MLIAETITGNRINALEVTDTKEIKERCKKQEIFCPACKGLLEFRAGKTKVFHFAHKNVCSYPYGEPESERHMNGKLQIASWLTTLYPNSNVGIEWWIEETNQRADVIVIHPSGERWAFEFQCSTIPEAIWRERHELYKTAGIKDFWILNVHFNDWTANDRPNIYLKKELERAIFNEYHYVAYLATPYEKDSSYEYYMFNLLRGGELEKTITIGSDYFSNSFNSIQIIDEHYWNNEMCKYYSNHNRINKLINIPSLYWLVMELMKERESQEEKQKREKYNEFYKHLLIQRKRALDSLSFKEKELFLNLCNKHGFSFKTLPGFLMTEGPNAHLIKTPSFVWQLWIYDQFVFNQSYIQRKKDFPSIYIPTLNEKFKELRRKGYVRINAVKDDYGGNYIFAPGDFIKLLSSVGITKQKGWKGKYHYIITDKLVPSMDLKESLFLEWYAAYFLPNQYLELKIPKEVTETGEAYFRKCHDYHNKLQN</sequence>
<reference evidence="3 4" key="1">
    <citation type="submission" date="2019-08" db="EMBL/GenBank/DDBJ databases">
        <title>Bacillus genomes from the desert of Cuatro Cienegas, Coahuila.</title>
        <authorList>
            <person name="Olmedo-Alvarez G."/>
        </authorList>
    </citation>
    <scope>NUCLEOTIDE SEQUENCE [LARGE SCALE GENOMIC DNA]</scope>
    <source>
        <strain evidence="3 4">CH37_1T</strain>
    </source>
</reference>
<protein>
    <recommendedName>
        <fullName evidence="5">Competence protein CoiA</fullName>
    </recommendedName>
</protein>
<organism evidence="3 4">
    <name type="scientific">Bacillus infantis</name>
    <dbReference type="NCBI Taxonomy" id="324767"/>
    <lineage>
        <taxon>Bacteria</taxon>
        <taxon>Bacillati</taxon>
        <taxon>Bacillota</taxon>
        <taxon>Bacilli</taxon>
        <taxon>Bacillales</taxon>
        <taxon>Bacillaceae</taxon>
        <taxon>Bacillus</taxon>
    </lineage>
</organism>
<dbReference type="Pfam" id="PF25164">
    <property type="entry name" value="CoiA_N"/>
    <property type="match status" value="1"/>
</dbReference>
<dbReference type="AlphaFoldDB" id="A0A5D4SAD3"/>
<dbReference type="Pfam" id="PF06054">
    <property type="entry name" value="CoiA_nuc"/>
    <property type="match status" value="1"/>
</dbReference>
<comment type="caution">
    <text evidence="3">The sequence shown here is derived from an EMBL/GenBank/DDBJ whole genome shotgun (WGS) entry which is preliminary data.</text>
</comment>
<evidence type="ECO:0000313" key="4">
    <source>
        <dbReference type="Proteomes" id="UP000323732"/>
    </source>
</evidence>
<feature type="domain" description="Competence protein CoiA nuclease-like" evidence="1">
    <location>
        <begin position="67"/>
        <end position="151"/>
    </location>
</feature>
<dbReference type="InterPro" id="IPR010330">
    <property type="entry name" value="CoiA_nuc"/>
</dbReference>
<feature type="domain" description="Competence protein CoiA-like N-terminal" evidence="2">
    <location>
        <begin position="19"/>
        <end position="59"/>
    </location>
</feature>
<evidence type="ECO:0008006" key="5">
    <source>
        <dbReference type="Google" id="ProtNLM"/>
    </source>
</evidence>
<gene>
    <name evidence="3" type="ORF">FZD47_20570</name>
</gene>
<name>A0A5D4SAD3_9BACI</name>
<evidence type="ECO:0000259" key="2">
    <source>
        <dbReference type="Pfam" id="PF25164"/>
    </source>
</evidence>
<proteinExistence type="predicted"/>
<dbReference type="Proteomes" id="UP000323732">
    <property type="component" value="Unassembled WGS sequence"/>
</dbReference>
<accession>A0A5D4SAD3</accession>
<evidence type="ECO:0000313" key="3">
    <source>
        <dbReference type="EMBL" id="TYS60605.1"/>
    </source>
</evidence>
<dbReference type="InterPro" id="IPR057253">
    <property type="entry name" value="CoiA-like_N"/>
</dbReference>
<dbReference type="RefSeq" id="WP_148950752.1">
    <property type="nucleotide sequence ID" value="NZ_VTES01000006.1"/>
</dbReference>
<evidence type="ECO:0000259" key="1">
    <source>
        <dbReference type="Pfam" id="PF06054"/>
    </source>
</evidence>